<dbReference type="AlphaFoldDB" id="A0A9D4CLB8"/>
<name>A0A9D4CLB8_DREPO</name>
<reference evidence="1" key="2">
    <citation type="submission" date="2020-11" db="EMBL/GenBank/DDBJ databases">
        <authorList>
            <person name="McCartney M.A."/>
            <person name="Auch B."/>
            <person name="Kono T."/>
            <person name="Mallez S."/>
            <person name="Becker A."/>
            <person name="Gohl D.M."/>
            <person name="Silverstein K.A.T."/>
            <person name="Koren S."/>
            <person name="Bechman K.B."/>
            <person name="Herman A."/>
            <person name="Abrahante J.E."/>
            <person name="Garbe J."/>
        </authorList>
    </citation>
    <scope>NUCLEOTIDE SEQUENCE</scope>
    <source>
        <strain evidence="1">Duluth1</strain>
        <tissue evidence="1">Whole animal</tissue>
    </source>
</reference>
<evidence type="ECO:0000313" key="1">
    <source>
        <dbReference type="EMBL" id="KAH3726473.1"/>
    </source>
</evidence>
<evidence type="ECO:0000313" key="2">
    <source>
        <dbReference type="Proteomes" id="UP000828390"/>
    </source>
</evidence>
<dbReference type="Proteomes" id="UP000828390">
    <property type="component" value="Unassembled WGS sequence"/>
</dbReference>
<protein>
    <submittedName>
        <fullName evidence="1">Uncharacterized protein</fullName>
    </submittedName>
</protein>
<keyword evidence="2" id="KW-1185">Reference proteome</keyword>
<comment type="caution">
    <text evidence="1">The sequence shown here is derived from an EMBL/GenBank/DDBJ whole genome shotgun (WGS) entry which is preliminary data.</text>
</comment>
<sequence>MKVPYALENVSKLCLVYNDVLVFKKENEWTPRTVTRIQDIVSHRIIQAHDTFQFKWEDEWTPRTVTRIQDIVSHRIIQAHDTFQHFDFQTVVLFDVVAVQKGGRVDPENGYTHSRHR</sequence>
<organism evidence="1 2">
    <name type="scientific">Dreissena polymorpha</name>
    <name type="common">Zebra mussel</name>
    <name type="synonym">Mytilus polymorpha</name>
    <dbReference type="NCBI Taxonomy" id="45954"/>
    <lineage>
        <taxon>Eukaryota</taxon>
        <taxon>Metazoa</taxon>
        <taxon>Spiralia</taxon>
        <taxon>Lophotrochozoa</taxon>
        <taxon>Mollusca</taxon>
        <taxon>Bivalvia</taxon>
        <taxon>Autobranchia</taxon>
        <taxon>Heteroconchia</taxon>
        <taxon>Euheterodonta</taxon>
        <taxon>Imparidentia</taxon>
        <taxon>Neoheterodontei</taxon>
        <taxon>Myida</taxon>
        <taxon>Dreissenoidea</taxon>
        <taxon>Dreissenidae</taxon>
        <taxon>Dreissena</taxon>
    </lineage>
</organism>
<proteinExistence type="predicted"/>
<dbReference type="EMBL" id="JAIWYP010000012">
    <property type="protein sequence ID" value="KAH3726473.1"/>
    <property type="molecule type" value="Genomic_DNA"/>
</dbReference>
<accession>A0A9D4CLB8</accession>
<reference evidence="1" key="1">
    <citation type="journal article" date="2019" name="bioRxiv">
        <title>The Genome of the Zebra Mussel, Dreissena polymorpha: A Resource for Invasive Species Research.</title>
        <authorList>
            <person name="McCartney M.A."/>
            <person name="Auch B."/>
            <person name="Kono T."/>
            <person name="Mallez S."/>
            <person name="Zhang Y."/>
            <person name="Obille A."/>
            <person name="Becker A."/>
            <person name="Abrahante J.E."/>
            <person name="Garbe J."/>
            <person name="Badalamenti J.P."/>
            <person name="Herman A."/>
            <person name="Mangelson H."/>
            <person name="Liachko I."/>
            <person name="Sullivan S."/>
            <person name="Sone E.D."/>
            <person name="Koren S."/>
            <person name="Silverstein K.A.T."/>
            <person name="Beckman K.B."/>
            <person name="Gohl D.M."/>
        </authorList>
    </citation>
    <scope>NUCLEOTIDE SEQUENCE</scope>
    <source>
        <strain evidence="1">Duluth1</strain>
        <tissue evidence="1">Whole animal</tissue>
    </source>
</reference>
<gene>
    <name evidence="1" type="ORF">DPMN_052340</name>
</gene>